<name>A0A841RCS0_9SPIO</name>
<dbReference type="InterPro" id="IPR039420">
    <property type="entry name" value="WalR-like"/>
</dbReference>
<gene>
    <name evidence="8" type="ORF">HNR50_003423</name>
</gene>
<keyword evidence="4" id="KW-0238">DNA-binding</keyword>
<evidence type="ECO:0000313" key="8">
    <source>
        <dbReference type="EMBL" id="MBB6481743.1"/>
    </source>
</evidence>
<dbReference type="PROSITE" id="PS50110">
    <property type="entry name" value="RESPONSE_REGULATORY"/>
    <property type="match status" value="1"/>
</dbReference>
<keyword evidence="1 6" id="KW-0597">Phosphoprotein</keyword>
<evidence type="ECO:0000256" key="4">
    <source>
        <dbReference type="ARBA" id="ARBA00023125"/>
    </source>
</evidence>
<dbReference type="EMBL" id="JACHGJ010000007">
    <property type="protein sequence ID" value="MBB6481743.1"/>
    <property type="molecule type" value="Genomic_DNA"/>
</dbReference>
<evidence type="ECO:0000313" key="9">
    <source>
        <dbReference type="Proteomes" id="UP000587760"/>
    </source>
</evidence>
<dbReference type="RefSeq" id="WP_184747975.1">
    <property type="nucleotide sequence ID" value="NZ_JACHGJ010000007.1"/>
</dbReference>
<dbReference type="Proteomes" id="UP000587760">
    <property type="component" value="Unassembled WGS sequence"/>
</dbReference>
<keyword evidence="2" id="KW-0902">Two-component regulatory system</keyword>
<comment type="caution">
    <text evidence="8">The sequence shown here is derived from an EMBL/GenBank/DDBJ whole genome shotgun (WGS) entry which is preliminary data.</text>
</comment>
<dbReference type="AlphaFoldDB" id="A0A841RCS0"/>
<feature type="domain" description="Response regulatory" evidence="7">
    <location>
        <begin position="5"/>
        <end position="120"/>
    </location>
</feature>
<feature type="modified residue" description="4-aspartylphosphate" evidence="6">
    <location>
        <position position="55"/>
    </location>
</feature>
<dbReference type="Pfam" id="PF00072">
    <property type="entry name" value="Response_reg"/>
    <property type="match status" value="1"/>
</dbReference>
<organism evidence="8 9">
    <name type="scientific">Spirochaeta isovalerica</name>
    <dbReference type="NCBI Taxonomy" id="150"/>
    <lineage>
        <taxon>Bacteria</taxon>
        <taxon>Pseudomonadati</taxon>
        <taxon>Spirochaetota</taxon>
        <taxon>Spirochaetia</taxon>
        <taxon>Spirochaetales</taxon>
        <taxon>Spirochaetaceae</taxon>
        <taxon>Spirochaeta</taxon>
    </lineage>
</organism>
<dbReference type="GO" id="GO:0032993">
    <property type="term" value="C:protein-DNA complex"/>
    <property type="evidence" value="ECO:0007669"/>
    <property type="project" value="TreeGrafter"/>
</dbReference>
<evidence type="ECO:0000256" key="1">
    <source>
        <dbReference type="ARBA" id="ARBA00022553"/>
    </source>
</evidence>
<dbReference type="InterPro" id="IPR011006">
    <property type="entry name" value="CheY-like_superfamily"/>
</dbReference>
<dbReference type="GO" id="GO:0000156">
    <property type="term" value="F:phosphorelay response regulator activity"/>
    <property type="evidence" value="ECO:0007669"/>
    <property type="project" value="TreeGrafter"/>
</dbReference>
<dbReference type="GO" id="GO:0006355">
    <property type="term" value="P:regulation of DNA-templated transcription"/>
    <property type="evidence" value="ECO:0007669"/>
    <property type="project" value="TreeGrafter"/>
</dbReference>
<dbReference type="SUPFAM" id="SSF52172">
    <property type="entry name" value="CheY-like"/>
    <property type="match status" value="1"/>
</dbReference>
<evidence type="ECO:0000259" key="7">
    <source>
        <dbReference type="PROSITE" id="PS50110"/>
    </source>
</evidence>
<dbReference type="PANTHER" id="PTHR48111:SF1">
    <property type="entry name" value="TWO-COMPONENT RESPONSE REGULATOR ORR33"/>
    <property type="match status" value="1"/>
</dbReference>
<evidence type="ECO:0000256" key="2">
    <source>
        <dbReference type="ARBA" id="ARBA00023012"/>
    </source>
</evidence>
<dbReference type="InterPro" id="IPR001789">
    <property type="entry name" value="Sig_transdc_resp-reg_receiver"/>
</dbReference>
<dbReference type="GO" id="GO:0000976">
    <property type="term" value="F:transcription cis-regulatory region binding"/>
    <property type="evidence" value="ECO:0007669"/>
    <property type="project" value="TreeGrafter"/>
</dbReference>
<evidence type="ECO:0000256" key="5">
    <source>
        <dbReference type="ARBA" id="ARBA00023163"/>
    </source>
</evidence>
<keyword evidence="3" id="KW-0805">Transcription regulation</keyword>
<accession>A0A841RCS0</accession>
<sequence>MGKARILVVEDEVLVGMEIQESLQKAGYDVPEVVMTSENFMPAIVKHKPDLVIMDINLNSFVDGVSAVQRMKILTSTPVLYLTAYRDEKTKERAMTTGPVDYLIKPISEEKLLEAVGDALTGLKAPV</sequence>
<keyword evidence="5" id="KW-0804">Transcription</keyword>
<dbReference type="GO" id="GO:0005829">
    <property type="term" value="C:cytosol"/>
    <property type="evidence" value="ECO:0007669"/>
    <property type="project" value="TreeGrafter"/>
</dbReference>
<keyword evidence="9" id="KW-1185">Reference proteome</keyword>
<reference evidence="8 9" key="1">
    <citation type="submission" date="2020-08" db="EMBL/GenBank/DDBJ databases">
        <title>Genomic Encyclopedia of Type Strains, Phase IV (KMG-IV): sequencing the most valuable type-strain genomes for metagenomic binning, comparative biology and taxonomic classification.</title>
        <authorList>
            <person name="Goeker M."/>
        </authorList>
    </citation>
    <scope>NUCLEOTIDE SEQUENCE [LARGE SCALE GENOMIC DNA]</scope>
    <source>
        <strain evidence="8 9">DSM 2461</strain>
    </source>
</reference>
<evidence type="ECO:0000256" key="3">
    <source>
        <dbReference type="ARBA" id="ARBA00023015"/>
    </source>
</evidence>
<dbReference type="PANTHER" id="PTHR48111">
    <property type="entry name" value="REGULATOR OF RPOS"/>
    <property type="match status" value="1"/>
</dbReference>
<dbReference type="SMART" id="SM00448">
    <property type="entry name" value="REC"/>
    <property type="match status" value="1"/>
</dbReference>
<protein>
    <recommendedName>
        <fullName evidence="7">Response regulatory domain-containing protein</fullName>
    </recommendedName>
</protein>
<dbReference type="Gene3D" id="3.40.50.2300">
    <property type="match status" value="1"/>
</dbReference>
<proteinExistence type="predicted"/>
<evidence type="ECO:0000256" key="6">
    <source>
        <dbReference type="PROSITE-ProRule" id="PRU00169"/>
    </source>
</evidence>